<gene>
    <name evidence="2" type="ORF">P7K49_036825</name>
</gene>
<proteinExistence type="predicted"/>
<evidence type="ECO:0000256" key="1">
    <source>
        <dbReference type="SAM" id="MobiDB-lite"/>
    </source>
</evidence>
<reference evidence="2 3" key="1">
    <citation type="submission" date="2023-05" db="EMBL/GenBank/DDBJ databases">
        <title>B98-5 Cell Line De Novo Hybrid Assembly: An Optical Mapping Approach.</title>
        <authorList>
            <person name="Kananen K."/>
            <person name="Auerbach J.A."/>
            <person name="Kautto E."/>
            <person name="Blachly J.S."/>
        </authorList>
    </citation>
    <scope>NUCLEOTIDE SEQUENCE [LARGE SCALE GENOMIC DNA]</scope>
    <source>
        <strain evidence="2">B95-8</strain>
        <tissue evidence="2">Cell line</tissue>
    </source>
</reference>
<name>A0ABQ9TLX2_SAGOE</name>
<feature type="region of interest" description="Disordered" evidence="1">
    <location>
        <begin position="1"/>
        <end position="36"/>
    </location>
</feature>
<sequence>MSTRAFGASLVSPVRPPPRPRSGRKDRVPLPPGVAQRPRTFMRSRFLDNFVLRSAAM</sequence>
<organism evidence="2 3">
    <name type="scientific">Saguinus oedipus</name>
    <name type="common">Cotton-top tamarin</name>
    <name type="synonym">Oedipomidas oedipus</name>
    <dbReference type="NCBI Taxonomy" id="9490"/>
    <lineage>
        <taxon>Eukaryota</taxon>
        <taxon>Metazoa</taxon>
        <taxon>Chordata</taxon>
        <taxon>Craniata</taxon>
        <taxon>Vertebrata</taxon>
        <taxon>Euteleostomi</taxon>
        <taxon>Mammalia</taxon>
        <taxon>Eutheria</taxon>
        <taxon>Euarchontoglires</taxon>
        <taxon>Primates</taxon>
        <taxon>Haplorrhini</taxon>
        <taxon>Platyrrhini</taxon>
        <taxon>Cebidae</taxon>
        <taxon>Callitrichinae</taxon>
        <taxon>Saguinus</taxon>
    </lineage>
</organism>
<evidence type="ECO:0000313" key="2">
    <source>
        <dbReference type="EMBL" id="KAK2085525.1"/>
    </source>
</evidence>
<protein>
    <submittedName>
        <fullName evidence="2">Uncharacterized protein</fullName>
    </submittedName>
</protein>
<evidence type="ECO:0000313" key="3">
    <source>
        <dbReference type="Proteomes" id="UP001266305"/>
    </source>
</evidence>
<feature type="non-terminal residue" evidence="2">
    <location>
        <position position="57"/>
    </location>
</feature>
<comment type="caution">
    <text evidence="2">The sequence shown here is derived from an EMBL/GenBank/DDBJ whole genome shotgun (WGS) entry which is preliminary data.</text>
</comment>
<dbReference type="EMBL" id="JASSZA010000021">
    <property type="protein sequence ID" value="KAK2085525.1"/>
    <property type="molecule type" value="Genomic_DNA"/>
</dbReference>
<dbReference type="Proteomes" id="UP001266305">
    <property type="component" value="Unassembled WGS sequence"/>
</dbReference>
<accession>A0ABQ9TLX2</accession>
<keyword evidence="3" id="KW-1185">Reference proteome</keyword>